<evidence type="ECO:0000313" key="4">
    <source>
        <dbReference type="RefSeq" id="XP_065658439.1"/>
    </source>
</evidence>
<dbReference type="GeneID" id="101239161"/>
<dbReference type="InterPro" id="IPR027417">
    <property type="entry name" value="P-loop_NTPase"/>
</dbReference>
<dbReference type="InterPro" id="IPR005225">
    <property type="entry name" value="Small_GTP-bd"/>
</dbReference>
<dbReference type="PROSITE" id="PS51419">
    <property type="entry name" value="RAB"/>
    <property type="match status" value="1"/>
</dbReference>
<gene>
    <name evidence="4" type="primary">LOC101239161</name>
</gene>
<keyword evidence="1" id="KW-0547">Nucleotide-binding</keyword>
<dbReference type="SMART" id="SM00173">
    <property type="entry name" value="RAS"/>
    <property type="match status" value="1"/>
</dbReference>
<sequence length="230" mass="25786">MKLHLGKSRKCLDNDQNVPSYKIALFGDEKVGKSSILRRLQKKSFSYEYEPTISEVYDISFKSSDGLARIITFFDTSGSIECPPMARLTMTKCEANIVVYSVTSKKSLEVANRKLNEISKTKGPGSVCLLVGNKSDVAANAREVSFECGLKYAVNNKCAYLEVSALKNINILNAIDIVVKKLVDLNRTKKKVLSRSKSDYNKTNDKSLLTYRRRSVSLTQLNITKQSEDF</sequence>
<keyword evidence="2" id="KW-0342">GTP-binding</keyword>
<accession>A0ABM4C9V3</accession>
<dbReference type="SUPFAM" id="SSF52540">
    <property type="entry name" value="P-loop containing nucleoside triphosphate hydrolases"/>
    <property type="match status" value="1"/>
</dbReference>
<protein>
    <submittedName>
        <fullName evidence="4">GTP-binding protein Di-Ras2 isoform X2</fullName>
    </submittedName>
</protein>
<proteinExistence type="predicted"/>
<dbReference type="Pfam" id="PF00071">
    <property type="entry name" value="Ras"/>
    <property type="match status" value="1"/>
</dbReference>
<dbReference type="RefSeq" id="XP_065658439.1">
    <property type="nucleotide sequence ID" value="XM_065802367.1"/>
</dbReference>
<dbReference type="PROSITE" id="PS51421">
    <property type="entry name" value="RAS"/>
    <property type="match status" value="1"/>
</dbReference>
<dbReference type="PRINTS" id="PR00449">
    <property type="entry name" value="RASTRNSFRMNG"/>
</dbReference>
<organism evidence="3 4">
    <name type="scientific">Hydra vulgaris</name>
    <name type="common">Hydra</name>
    <name type="synonym">Hydra attenuata</name>
    <dbReference type="NCBI Taxonomy" id="6087"/>
    <lineage>
        <taxon>Eukaryota</taxon>
        <taxon>Metazoa</taxon>
        <taxon>Cnidaria</taxon>
        <taxon>Hydrozoa</taxon>
        <taxon>Hydroidolina</taxon>
        <taxon>Anthoathecata</taxon>
        <taxon>Aplanulata</taxon>
        <taxon>Hydridae</taxon>
        <taxon>Hydra</taxon>
    </lineage>
</organism>
<dbReference type="PANTHER" id="PTHR24070">
    <property type="entry name" value="RAS, DI-RAS, AND RHEB FAMILY MEMBERS OF SMALL GTPASE SUPERFAMILY"/>
    <property type="match status" value="1"/>
</dbReference>
<evidence type="ECO:0000313" key="3">
    <source>
        <dbReference type="Proteomes" id="UP001652625"/>
    </source>
</evidence>
<dbReference type="NCBIfam" id="TIGR00231">
    <property type="entry name" value="small_GTP"/>
    <property type="match status" value="1"/>
</dbReference>
<dbReference type="InterPro" id="IPR001806">
    <property type="entry name" value="Small_GTPase"/>
</dbReference>
<dbReference type="InterPro" id="IPR020849">
    <property type="entry name" value="Small_GTPase_Ras-type"/>
</dbReference>
<dbReference type="Gene3D" id="3.40.50.300">
    <property type="entry name" value="P-loop containing nucleotide triphosphate hydrolases"/>
    <property type="match status" value="1"/>
</dbReference>
<keyword evidence="3" id="KW-1185">Reference proteome</keyword>
<name>A0ABM4C9V3_HYDVU</name>
<evidence type="ECO:0000256" key="2">
    <source>
        <dbReference type="ARBA" id="ARBA00023134"/>
    </source>
</evidence>
<dbReference type="SMART" id="SM00174">
    <property type="entry name" value="RHO"/>
    <property type="match status" value="1"/>
</dbReference>
<dbReference type="Proteomes" id="UP001652625">
    <property type="component" value="Chromosome 08"/>
</dbReference>
<dbReference type="SMART" id="SM00175">
    <property type="entry name" value="RAB"/>
    <property type="match status" value="1"/>
</dbReference>
<evidence type="ECO:0000256" key="1">
    <source>
        <dbReference type="ARBA" id="ARBA00022741"/>
    </source>
</evidence>
<reference evidence="4" key="1">
    <citation type="submission" date="2025-08" db="UniProtKB">
        <authorList>
            <consortium name="RefSeq"/>
        </authorList>
    </citation>
    <scope>IDENTIFICATION</scope>
</reference>